<dbReference type="Proteomes" id="UP000032515">
    <property type="component" value="Unassembled WGS sequence"/>
</dbReference>
<gene>
    <name evidence="1" type="ORF">OO17_23060</name>
</gene>
<dbReference type="RefSeq" id="WP_044416070.1">
    <property type="nucleotide sequence ID" value="NZ_JXXE01000509.1"/>
</dbReference>
<proteinExistence type="predicted"/>
<dbReference type="InterPro" id="IPR029068">
    <property type="entry name" value="Glyas_Bleomycin-R_OHBP_Dase"/>
</dbReference>
<accession>A0A0D7EF53</accession>
<reference evidence="1 2" key="1">
    <citation type="submission" date="2014-11" db="EMBL/GenBank/DDBJ databases">
        <title>Genomics and ecophysiology of heterotrophic nitrogen fixing bacteria isolated from estuarine surface water.</title>
        <authorList>
            <person name="Bentzon-Tilia M."/>
            <person name="Severin I."/>
            <person name="Hansen L.H."/>
            <person name="Riemann L."/>
        </authorList>
    </citation>
    <scope>NUCLEOTIDE SEQUENCE [LARGE SCALE GENOMIC DNA]</scope>
    <source>
        <strain evidence="1 2">BAL398</strain>
    </source>
</reference>
<dbReference type="SUPFAM" id="SSF54593">
    <property type="entry name" value="Glyoxalase/Bleomycin resistance protein/Dihydroxybiphenyl dioxygenase"/>
    <property type="match status" value="1"/>
</dbReference>
<evidence type="ECO:0008006" key="3">
    <source>
        <dbReference type="Google" id="ProtNLM"/>
    </source>
</evidence>
<dbReference type="EMBL" id="JXXE01000509">
    <property type="protein sequence ID" value="KIZ38182.1"/>
    <property type="molecule type" value="Genomic_DNA"/>
</dbReference>
<organism evidence="1 2">
    <name type="scientific">Rhodopseudomonas palustris</name>
    <dbReference type="NCBI Taxonomy" id="1076"/>
    <lineage>
        <taxon>Bacteria</taxon>
        <taxon>Pseudomonadati</taxon>
        <taxon>Pseudomonadota</taxon>
        <taxon>Alphaproteobacteria</taxon>
        <taxon>Hyphomicrobiales</taxon>
        <taxon>Nitrobacteraceae</taxon>
        <taxon>Rhodopseudomonas</taxon>
    </lineage>
</organism>
<dbReference type="AlphaFoldDB" id="A0A0D7EF53"/>
<dbReference type="PATRIC" id="fig|1076.23.peg.5503"/>
<dbReference type="Gene3D" id="3.10.180.10">
    <property type="entry name" value="2,3-Dihydroxybiphenyl 1,2-Dioxygenase, domain 1"/>
    <property type="match status" value="1"/>
</dbReference>
<dbReference type="OrthoDB" id="7054074at2"/>
<comment type="caution">
    <text evidence="1">The sequence shown here is derived from an EMBL/GenBank/DDBJ whole genome shotgun (WGS) entry which is preliminary data.</text>
</comment>
<name>A0A0D7EF53_RHOPL</name>
<sequence>MTGYLRLRQICLVAPQLEPVASDIAAIMGLQICYHDSGVANYGLENALLPVDTTLLEVVAPFQPGTAAGRFIERSGGRGGYMAIFSCDDPDARGRAAEAMGVRIANVIDHAPYHGVQLHPRDCRAAFIEFNHTEGSDDILGLYPPAGPNWQQAIRKDVTRALVAVEMQSPDPQDLAEHWGRIVGVPATTAANGEAEIAFVNCSFRFVKGDSEAMTALTFKVADAARIRDAAKAKGLAVGGDGFTLAGVDFRLVA</sequence>
<evidence type="ECO:0000313" key="1">
    <source>
        <dbReference type="EMBL" id="KIZ38182.1"/>
    </source>
</evidence>
<protein>
    <recommendedName>
        <fullName evidence="3">Glyoxalase-like domain-containing protein</fullName>
    </recommendedName>
</protein>
<evidence type="ECO:0000313" key="2">
    <source>
        <dbReference type="Proteomes" id="UP000032515"/>
    </source>
</evidence>